<keyword evidence="4 6" id="KW-0862">Zinc</keyword>
<evidence type="ECO:0000256" key="5">
    <source>
        <dbReference type="ARBA" id="ARBA00023049"/>
    </source>
</evidence>
<keyword evidence="2" id="KW-0479">Metal-binding</keyword>
<evidence type="ECO:0000256" key="1">
    <source>
        <dbReference type="ARBA" id="ARBA00022670"/>
    </source>
</evidence>
<dbReference type="InterPro" id="IPR001915">
    <property type="entry name" value="Peptidase_M48"/>
</dbReference>
<evidence type="ECO:0000256" key="4">
    <source>
        <dbReference type="ARBA" id="ARBA00022833"/>
    </source>
</evidence>
<feature type="transmembrane region" description="Helical" evidence="7">
    <location>
        <begin position="287"/>
        <end position="307"/>
    </location>
</feature>
<reference evidence="9 10" key="1">
    <citation type="submission" date="2019-07" db="EMBL/GenBank/DDBJ databases">
        <title>Whole genome shotgun sequence of Aeromicrobium flavum NBRC 107625.</title>
        <authorList>
            <person name="Hosoyama A."/>
            <person name="Uohara A."/>
            <person name="Ohji S."/>
            <person name="Ichikawa N."/>
        </authorList>
    </citation>
    <scope>NUCLEOTIDE SEQUENCE [LARGE SCALE GENOMIC DNA]</scope>
    <source>
        <strain evidence="9 10">NBRC 107625</strain>
    </source>
</reference>
<comment type="caution">
    <text evidence="9">The sequence shown here is derived from an EMBL/GenBank/DDBJ whole genome shotgun (WGS) entry which is preliminary data.</text>
</comment>
<evidence type="ECO:0000256" key="7">
    <source>
        <dbReference type="SAM" id="Phobius"/>
    </source>
</evidence>
<keyword evidence="7" id="KW-0472">Membrane</keyword>
<feature type="transmembrane region" description="Helical" evidence="7">
    <location>
        <begin position="6"/>
        <end position="22"/>
    </location>
</feature>
<protein>
    <recommendedName>
        <fullName evidence="8">Peptidase M48 domain-containing protein</fullName>
    </recommendedName>
</protein>
<evidence type="ECO:0000313" key="9">
    <source>
        <dbReference type="EMBL" id="GEO88270.1"/>
    </source>
</evidence>
<dbReference type="EMBL" id="BJZQ01000001">
    <property type="protein sequence ID" value="GEO88270.1"/>
    <property type="molecule type" value="Genomic_DNA"/>
</dbReference>
<evidence type="ECO:0000256" key="3">
    <source>
        <dbReference type="ARBA" id="ARBA00022801"/>
    </source>
</evidence>
<evidence type="ECO:0000313" key="10">
    <source>
        <dbReference type="Proteomes" id="UP000321769"/>
    </source>
</evidence>
<keyword evidence="3 6" id="KW-0378">Hydrolase</keyword>
<gene>
    <name evidence="9" type="ORF">AFL01nite_05970</name>
</gene>
<dbReference type="GO" id="GO:0006508">
    <property type="term" value="P:proteolysis"/>
    <property type="evidence" value="ECO:0007669"/>
    <property type="project" value="UniProtKB-KW"/>
</dbReference>
<proteinExistence type="inferred from homology"/>
<feature type="transmembrane region" description="Helical" evidence="7">
    <location>
        <begin position="86"/>
        <end position="111"/>
    </location>
</feature>
<dbReference type="RefSeq" id="WP_146825610.1">
    <property type="nucleotide sequence ID" value="NZ_BAAAYQ010000001.1"/>
</dbReference>
<evidence type="ECO:0000259" key="8">
    <source>
        <dbReference type="Pfam" id="PF01435"/>
    </source>
</evidence>
<dbReference type="Proteomes" id="UP000321769">
    <property type="component" value="Unassembled WGS sequence"/>
</dbReference>
<sequence>MNIALGFLLLAGAFMLAGQFGLKSAEWPRRAPRLGIALWQALSGATVVSLLLACVALTLPGMSVVETLGEIIRVCVVELSHQYSSVAGAVVSSVGIVLLSILFGRVARALWSRQKEAQRARTRHLIALAKVARPTGDNVFHLDHDAAAVYCVADPRRGPATGAVVVTRGAREALTHEQLRLVLRHERAHLRSRHDRLVLRSRALADALPWLPFFRTVHEQISNLVEMHADDAVAPKDRPTLAVALFRLAGGGIAGAPSGALGAGGAGATMRARRLVLPYVPLKRTSAALVVAAIVAVGAAPAALALVPSDDTLFHNCCVQ</sequence>
<dbReference type="GO" id="GO:0004222">
    <property type="term" value="F:metalloendopeptidase activity"/>
    <property type="evidence" value="ECO:0007669"/>
    <property type="project" value="InterPro"/>
</dbReference>
<dbReference type="GO" id="GO:0046872">
    <property type="term" value="F:metal ion binding"/>
    <property type="evidence" value="ECO:0007669"/>
    <property type="project" value="UniProtKB-KW"/>
</dbReference>
<accession>A0A512HSB4</accession>
<dbReference type="Pfam" id="PF01435">
    <property type="entry name" value="Peptidase_M48"/>
    <property type="match status" value="1"/>
</dbReference>
<dbReference type="Gene3D" id="3.30.2010.10">
    <property type="entry name" value="Metalloproteases ('zincins'), catalytic domain"/>
    <property type="match status" value="1"/>
</dbReference>
<evidence type="ECO:0000256" key="6">
    <source>
        <dbReference type="RuleBase" id="RU003983"/>
    </source>
</evidence>
<keyword evidence="1 6" id="KW-0645">Protease</keyword>
<comment type="similarity">
    <text evidence="6">Belongs to the peptidase M48 family.</text>
</comment>
<keyword evidence="5 6" id="KW-0482">Metalloprotease</keyword>
<comment type="cofactor">
    <cofactor evidence="6">
        <name>Zn(2+)</name>
        <dbReference type="ChEBI" id="CHEBI:29105"/>
    </cofactor>
    <text evidence="6">Binds 1 zinc ion per subunit.</text>
</comment>
<feature type="domain" description="Peptidase M48" evidence="8">
    <location>
        <begin position="162"/>
        <end position="197"/>
    </location>
</feature>
<dbReference type="CDD" id="cd07326">
    <property type="entry name" value="M56_BlaR1_MecR1_like"/>
    <property type="match status" value="1"/>
</dbReference>
<dbReference type="OrthoDB" id="9785340at2"/>
<keyword evidence="7" id="KW-0812">Transmembrane</keyword>
<keyword evidence="10" id="KW-1185">Reference proteome</keyword>
<name>A0A512HSB4_9ACTN</name>
<feature type="transmembrane region" description="Helical" evidence="7">
    <location>
        <begin position="34"/>
        <end position="59"/>
    </location>
</feature>
<dbReference type="AlphaFoldDB" id="A0A512HSB4"/>
<evidence type="ECO:0000256" key="2">
    <source>
        <dbReference type="ARBA" id="ARBA00022723"/>
    </source>
</evidence>
<organism evidence="9 10">
    <name type="scientific">Aeromicrobium flavum</name>
    <dbReference type="NCBI Taxonomy" id="416568"/>
    <lineage>
        <taxon>Bacteria</taxon>
        <taxon>Bacillati</taxon>
        <taxon>Actinomycetota</taxon>
        <taxon>Actinomycetes</taxon>
        <taxon>Propionibacteriales</taxon>
        <taxon>Nocardioidaceae</taxon>
        <taxon>Aeromicrobium</taxon>
    </lineage>
</organism>
<keyword evidence="7" id="KW-1133">Transmembrane helix</keyword>